<dbReference type="AlphaFoldDB" id="A0A8J2NRF5"/>
<sequence>MDWIVDEMMGAVVRLSLNVPLSRLPAQGWDATGKLMMLSVLVKNVDVPIEGGVITGVFCDGGNSGFPFTILYFHHAHLETQLGVICGRTRKMQRISSLLASQVLVILFVGSHAWSRQADESDLMKRMYSIASQYKRPMYDFGLGKRSWDEPASDEDLAYPSALDTYTVQDKRAAPNSMYSFGLGKRNRAYGFGLGKRLENPWKYNPISANRQERRSKIYSFGLGKRSSLPISDDYYDVSGADKRATANRQFSFGLGKRDIAEASHVNSTS</sequence>
<keyword evidence="2" id="KW-1185">Reference proteome</keyword>
<dbReference type="Proteomes" id="UP000708208">
    <property type="component" value="Unassembled WGS sequence"/>
</dbReference>
<gene>
    <name evidence="1" type="ORF">AFUS01_LOCUS12110</name>
</gene>
<reference evidence="1" key="1">
    <citation type="submission" date="2021-06" db="EMBL/GenBank/DDBJ databases">
        <authorList>
            <person name="Hodson N. C."/>
            <person name="Mongue J. A."/>
            <person name="Jaron S. K."/>
        </authorList>
    </citation>
    <scope>NUCLEOTIDE SEQUENCE</scope>
</reference>
<protein>
    <submittedName>
        <fullName evidence="1">Uncharacterized protein</fullName>
    </submittedName>
</protein>
<proteinExistence type="predicted"/>
<dbReference type="EMBL" id="CAJVCH010094577">
    <property type="protein sequence ID" value="CAG7723002.1"/>
    <property type="molecule type" value="Genomic_DNA"/>
</dbReference>
<name>A0A8J2NRF5_9HEXA</name>
<evidence type="ECO:0000313" key="1">
    <source>
        <dbReference type="EMBL" id="CAG7723002.1"/>
    </source>
</evidence>
<accession>A0A8J2NRF5</accession>
<organism evidence="1 2">
    <name type="scientific">Allacma fusca</name>
    <dbReference type="NCBI Taxonomy" id="39272"/>
    <lineage>
        <taxon>Eukaryota</taxon>
        <taxon>Metazoa</taxon>
        <taxon>Ecdysozoa</taxon>
        <taxon>Arthropoda</taxon>
        <taxon>Hexapoda</taxon>
        <taxon>Collembola</taxon>
        <taxon>Symphypleona</taxon>
        <taxon>Sminthuridae</taxon>
        <taxon>Allacma</taxon>
    </lineage>
</organism>
<evidence type="ECO:0000313" key="2">
    <source>
        <dbReference type="Proteomes" id="UP000708208"/>
    </source>
</evidence>
<comment type="caution">
    <text evidence="1">The sequence shown here is derived from an EMBL/GenBank/DDBJ whole genome shotgun (WGS) entry which is preliminary data.</text>
</comment>
<dbReference type="OrthoDB" id="10067964at2759"/>